<evidence type="ECO:0000313" key="2">
    <source>
        <dbReference type="Proteomes" id="UP000001697"/>
    </source>
</evidence>
<gene>
    <name evidence="1" type="ordered locus">LAF_0226</name>
</gene>
<dbReference type="EMBL" id="AP008937">
    <property type="protein sequence ID" value="BAG26562.1"/>
    <property type="molecule type" value="Genomic_DNA"/>
</dbReference>
<dbReference type="KEGG" id="lfe:LAF_0226"/>
<dbReference type="Proteomes" id="UP000001697">
    <property type="component" value="Chromosome"/>
</dbReference>
<sequence>MVADAGEGSKLSRANCPIQNRIGDGRKIAPVIDELKIELVIEEPNSGLLIEQLKVEQFTEGRRIALSPSRIAIQSEFKPP</sequence>
<keyword evidence="2" id="KW-1185">Reference proteome</keyword>
<accession>A0ABF7R0X9</accession>
<organism evidence="1 2">
    <name type="scientific">Limosilactobacillus fermentum (strain NBRC 3956 / LMG 18251)</name>
    <name type="common">Lactobacillus fermentum</name>
    <dbReference type="NCBI Taxonomy" id="334390"/>
    <lineage>
        <taxon>Bacteria</taxon>
        <taxon>Bacillati</taxon>
        <taxon>Bacillota</taxon>
        <taxon>Bacilli</taxon>
        <taxon>Lactobacillales</taxon>
        <taxon>Lactobacillaceae</taxon>
        <taxon>Limosilactobacillus</taxon>
    </lineage>
</organism>
<proteinExistence type="predicted"/>
<dbReference type="AlphaFoldDB" id="A0ABF7R0X9"/>
<name>A0ABF7R0X9_LIMF3</name>
<protein>
    <submittedName>
        <fullName evidence="1">Uncharacterized protein</fullName>
    </submittedName>
</protein>
<evidence type="ECO:0000313" key="1">
    <source>
        <dbReference type="EMBL" id="BAG26562.1"/>
    </source>
</evidence>
<reference evidence="1 2" key="1">
    <citation type="journal article" date="2008" name="DNA Res.">
        <title>Comparative genome analysis of Lactobacillus reuteri and Lactobacillus fermentum reveal a genomic island for reuterin and cobalamin production.</title>
        <authorList>
            <person name="Morita H."/>
            <person name="Toh H."/>
            <person name="Fukuda S."/>
            <person name="Horikawa H."/>
            <person name="Oshima K."/>
            <person name="Suzuki T."/>
            <person name="Murakami M."/>
            <person name="Hisamatsu S."/>
            <person name="Kato Y."/>
            <person name="Takizawa T."/>
            <person name="Fukuoka H."/>
            <person name="Yoshimura T."/>
            <person name="Itoh K."/>
            <person name="O'Sullivan D.J."/>
            <person name="McKay L.L."/>
            <person name="Ohno H."/>
            <person name="Kikuchi J."/>
            <person name="Masaoka T."/>
            <person name="Hattori M."/>
        </authorList>
    </citation>
    <scope>NUCLEOTIDE SEQUENCE [LARGE SCALE GENOMIC DNA]</scope>
    <source>
        <strain evidence="2">NBRC 3956 / LMG 18251</strain>
    </source>
</reference>